<evidence type="ECO:0000256" key="6">
    <source>
        <dbReference type="ARBA" id="ARBA00032875"/>
    </source>
</evidence>
<name>A0A255HB99_9ACTN</name>
<dbReference type="GO" id="GO:0016020">
    <property type="term" value="C:membrane"/>
    <property type="evidence" value="ECO:0007669"/>
    <property type="project" value="TreeGrafter"/>
</dbReference>
<dbReference type="SUPFAM" id="SSF56801">
    <property type="entry name" value="Acetyl-CoA synthetase-like"/>
    <property type="match status" value="1"/>
</dbReference>
<dbReference type="AlphaFoldDB" id="A0A255HB99"/>
<dbReference type="InterPro" id="IPR045851">
    <property type="entry name" value="AMP-bd_C_sf"/>
</dbReference>
<dbReference type="InterPro" id="IPR000873">
    <property type="entry name" value="AMP-dep_synth/lig_dom"/>
</dbReference>
<dbReference type="PANTHER" id="PTHR43272">
    <property type="entry name" value="LONG-CHAIN-FATTY-ACID--COA LIGASE"/>
    <property type="match status" value="1"/>
</dbReference>
<keyword evidence="2 8" id="KW-0436">Ligase</keyword>
<evidence type="ECO:0000256" key="3">
    <source>
        <dbReference type="ARBA" id="ARBA00022832"/>
    </source>
</evidence>
<feature type="domain" description="AMP-dependent synthetase/ligase" evidence="7">
    <location>
        <begin position="12"/>
        <end position="423"/>
    </location>
</feature>
<sequence length="600" mass="64527">MSVSHLGQLLTASVAAHPDRPALRVRRGDDWVVTTYAELGAQVATVAEALLRLGVRHGDRVAIFSANRPEWTVADLATLLIGGVVVPVYQTSTPRQARHVLGDAGVRVAFVGGAAELERVTSVREELPALEQVISFDPVASTGSADGASPGSADVVAWDELITAAPVKDPELEQRMAAVTGSDLATIIYTSGTTGDPKGAMLTHQAFCFEIDAVRELFEIGPEDHSLCFLPLAHALERAWTFVVLRSGAMNTYLADAKTVAEALPQTRPTLMVSVPRLYERVYAIAHQRAASSPAKRRIFDWALGVGARAQAADRVSGRLRAELRLADRLVLSGIREALGGQKKVLASGGAPLRREVEEFFHAAGMLISQGYGLTEAAPLISFNSPSAFRFGTVGRVVAGGELRIAADGEICYRGPNVMNGYWNRPDASGEAVVDGWLHTGDIGQIDDDGFLRITDRKKDLLVTAGGKNVAPGPIESELAADPLIEFAVLLGDNRPCLTALLWPSADEVRSWASSAGVGVDGSAPHRSPELLEELRRRVAAVSEQLAHHEKIREVAVLPEEPTMENGLVTPTLKLKRRAVEERFGDLVEELYAKVANRRR</sequence>
<evidence type="ECO:0000259" key="7">
    <source>
        <dbReference type="Pfam" id="PF00501"/>
    </source>
</evidence>
<keyword evidence="3" id="KW-0276">Fatty acid metabolism</keyword>
<evidence type="ECO:0000256" key="5">
    <source>
        <dbReference type="ARBA" id="ARBA00024484"/>
    </source>
</evidence>
<dbReference type="GO" id="GO:0004467">
    <property type="term" value="F:long-chain fatty acid-CoA ligase activity"/>
    <property type="evidence" value="ECO:0007669"/>
    <property type="project" value="UniProtKB-EC"/>
</dbReference>
<dbReference type="InterPro" id="IPR020845">
    <property type="entry name" value="AMP-binding_CS"/>
</dbReference>
<accession>A0A255HB99</accession>
<dbReference type="InterPro" id="IPR042099">
    <property type="entry name" value="ANL_N_sf"/>
</dbReference>
<keyword evidence="4" id="KW-0443">Lipid metabolism</keyword>
<dbReference type="OrthoDB" id="9803968at2"/>
<evidence type="ECO:0000256" key="2">
    <source>
        <dbReference type="ARBA" id="ARBA00022598"/>
    </source>
</evidence>
<protein>
    <recommendedName>
        <fullName evidence="6">Acyl-CoA synthetase</fullName>
    </recommendedName>
</protein>
<comment type="caution">
    <text evidence="8">The sequence shown here is derived from an EMBL/GenBank/DDBJ whole genome shotgun (WGS) entry which is preliminary data.</text>
</comment>
<dbReference type="Gene3D" id="3.40.50.12780">
    <property type="entry name" value="N-terminal domain of ligase-like"/>
    <property type="match status" value="1"/>
</dbReference>
<dbReference type="Pfam" id="PF00501">
    <property type="entry name" value="AMP-binding"/>
    <property type="match status" value="1"/>
</dbReference>
<proteinExistence type="inferred from homology"/>
<keyword evidence="9" id="KW-1185">Reference proteome</keyword>
<gene>
    <name evidence="8" type="ORF">CGZ93_01845</name>
</gene>
<dbReference type="PROSITE" id="PS00455">
    <property type="entry name" value="AMP_BINDING"/>
    <property type="match status" value="1"/>
</dbReference>
<evidence type="ECO:0000313" key="8">
    <source>
        <dbReference type="EMBL" id="OYO25220.1"/>
    </source>
</evidence>
<dbReference type="PANTHER" id="PTHR43272:SF32">
    <property type="entry name" value="AMP-DEPENDENT SYNTHETASE_LIGASE DOMAIN-CONTAINING PROTEIN"/>
    <property type="match status" value="1"/>
</dbReference>
<dbReference type="Proteomes" id="UP000216311">
    <property type="component" value="Unassembled WGS sequence"/>
</dbReference>
<dbReference type="CDD" id="cd05907">
    <property type="entry name" value="VL_LC_FACS_like"/>
    <property type="match status" value="1"/>
</dbReference>
<comment type="catalytic activity">
    <reaction evidence="5">
        <text>a long-chain fatty acid + ATP + CoA = a long-chain fatty acyl-CoA + AMP + diphosphate</text>
        <dbReference type="Rhea" id="RHEA:15421"/>
        <dbReference type="ChEBI" id="CHEBI:30616"/>
        <dbReference type="ChEBI" id="CHEBI:33019"/>
        <dbReference type="ChEBI" id="CHEBI:57287"/>
        <dbReference type="ChEBI" id="CHEBI:57560"/>
        <dbReference type="ChEBI" id="CHEBI:83139"/>
        <dbReference type="ChEBI" id="CHEBI:456215"/>
        <dbReference type="EC" id="6.2.1.3"/>
    </reaction>
    <physiologicalReaction direction="left-to-right" evidence="5">
        <dbReference type="Rhea" id="RHEA:15422"/>
    </physiologicalReaction>
</comment>
<comment type="similarity">
    <text evidence="1">Belongs to the ATP-dependent AMP-binding enzyme family.</text>
</comment>
<dbReference type="Gene3D" id="3.30.300.30">
    <property type="match status" value="1"/>
</dbReference>
<evidence type="ECO:0000256" key="1">
    <source>
        <dbReference type="ARBA" id="ARBA00006432"/>
    </source>
</evidence>
<reference evidence="8 9" key="1">
    <citation type="submission" date="2017-07" db="EMBL/GenBank/DDBJ databases">
        <title>Draft whole genome sequences of clinical Proprionibacteriaceae strains.</title>
        <authorList>
            <person name="Bernier A.-M."/>
            <person name="Bernard K."/>
            <person name="Domingo M.-C."/>
        </authorList>
    </citation>
    <scope>NUCLEOTIDE SEQUENCE [LARGE SCALE GENOMIC DNA]</scope>
    <source>
        <strain evidence="8 9">NML 130396</strain>
    </source>
</reference>
<organism evidence="8 9">
    <name type="scientific">Enemella dayhoffiae</name>
    <dbReference type="NCBI Taxonomy" id="2016507"/>
    <lineage>
        <taxon>Bacteria</taxon>
        <taxon>Bacillati</taxon>
        <taxon>Actinomycetota</taxon>
        <taxon>Actinomycetes</taxon>
        <taxon>Propionibacteriales</taxon>
        <taxon>Propionibacteriaceae</taxon>
        <taxon>Enemella</taxon>
    </lineage>
</organism>
<dbReference type="RefSeq" id="WP_094362428.1">
    <property type="nucleotide sequence ID" value="NZ_NMVQ01000001.1"/>
</dbReference>
<evidence type="ECO:0000313" key="9">
    <source>
        <dbReference type="Proteomes" id="UP000216311"/>
    </source>
</evidence>
<evidence type="ECO:0000256" key="4">
    <source>
        <dbReference type="ARBA" id="ARBA00023098"/>
    </source>
</evidence>
<dbReference type="EMBL" id="NMVQ01000001">
    <property type="protein sequence ID" value="OYO25220.1"/>
    <property type="molecule type" value="Genomic_DNA"/>
</dbReference>
<dbReference type="Pfam" id="PF23562">
    <property type="entry name" value="AMP-binding_C_3"/>
    <property type="match status" value="1"/>
</dbReference>